<organism evidence="1 2">
    <name type="scientific">Byssothecium circinans</name>
    <dbReference type="NCBI Taxonomy" id="147558"/>
    <lineage>
        <taxon>Eukaryota</taxon>
        <taxon>Fungi</taxon>
        <taxon>Dikarya</taxon>
        <taxon>Ascomycota</taxon>
        <taxon>Pezizomycotina</taxon>
        <taxon>Dothideomycetes</taxon>
        <taxon>Pleosporomycetidae</taxon>
        <taxon>Pleosporales</taxon>
        <taxon>Massarineae</taxon>
        <taxon>Massarinaceae</taxon>
        <taxon>Byssothecium</taxon>
    </lineage>
</organism>
<proteinExistence type="predicted"/>
<dbReference type="OrthoDB" id="4851849at2759"/>
<dbReference type="EMBL" id="ML976981">
    <property type="protein sequence ID" value="KAF1961163.1"/>
    <property type="molecule type" value="Genomic_DNA"/>
</dbReference>
<evidence type="ECO:0000313" key="1">
    <source>
        <dbReference type="EMBL" id="KAF1961163.1"/>
    </source>
</evidence>
<name>A0A6A5U7N8_9PLEO</name>
<gene>
    <name evidence="1" type="ORF">CC80DRAFT_231727</name>
</gene>
<evidence type="ECO:0000313" key="2">
    <source>
        <dbReference type="Proteomes" id="UP000800035"/>
    </source>
</evidence>
<protein>
    <submittedName>
        <fullName evidence="1">Uncharacterized protein</fullName>
    </submittedName>
</protein>
<reference evidence="1" key="1">
    <citation type="journal article" date="2020" name="Stud. Mycol.">
        <title>101 Dothideomycetes genomes: a test case for predicting lifestyles and emergence of pathogens.</title>
        <authorList>
            <person name="Haridas S."/>
            <person name="Albert R."/>
            <person name="Binder M."/>
            <person name="Bloem J."/>
            <person name="Labutti K."/>
            <person name="Salamov A."/>
            <person name="Andreopoulos B."/>
            <person name="Baker S."/>
            <person name="Barry K."/>
            <person name="Bills G."/>
            <person name="Bluhm B."/>
            <person name="Cannon C."/>
            <person name="Castanera R."/>
            <person name="Culley D."/>
            <person name="Daum C."/>
            <person name="Ezra D."/>
            <person name="Gonzalez J."/>
            <person name="Henrissat B."/>
            <person name="Kuo A."/>
            <person name="Liang C."/>
            <person name="Lipzen A."/>
            <person name="Lutzoni F."/>
            <person name="Magnuson J."/>
            <person name="Mondo S."/>
            <person name="Nolan M."/>
            <person name="Ohm R."/>
            <person name="Pangilinan J."/>
            <person name="Park H.-J."/>
            <person name="Ramirez L."/>
            <person name="Alfaro M."/>
            <person name="Sun H."/>
            <person name="Tritt A."/>
            <person name="Yoshinaga Y."/>
            <person name="Zwiers L.-H."/>
            <person name="Turgeon B."/>
            <person name="Goodwin S."/>
            <person name="Spatafora J."/>
            <person name="Crous P."/>
            <person name="Grigoriev I."/>
        </authorList>
    </citation>
    <scope>NUCLEOTIDE SEQUENCE</scope>
    <source>
        <strain evidence="1">CBS 675.92</strain>
    </source>
</reference>
<dbReference type="AlphaFoldDB" id="A0A6A5U7N8"/>
<accession>A0A6A5U7N8</accession>
<keyword evidence="2" id="KW-1185">Reference proteome</keyword>
<dbReference type="Proteomes" id="UP000800035">
    <property type="component" value="Unassembled WGS sequence"/>
</dbReference>
<sequence>MQKATNDLKTVLKQLKAFIDDLATQTYGISSDEPSDLDHEVNDLLVKLEAQVCTLDENEARKQAYNDIVRASFELYCLPHCQGRLKSILGSSLANTLFPHIKLLAHPRRSFCTLIRAARTLECFSKVTIRSGVPAFGPTSPPTTPPPRSASTPLSIAHEKSKRIQNYEAAVESKLMFNELEKSRAEILRLSRTYLAPSDRGLGILQLSPPSKRYAFNLVLSIIAGRTPDADTDEYYAFGYPSVQEEKVLHLGGLFQEILLKTTDKVATFQSLWVSLEQNKLAGFFDDHSWSEFRTQLPGLERFLQNPVPVRESVYRLIQFTRSDSTDPTAWIDRDYGFHLCNPRDEVERLKDIYRELLKRIGPRQVHEACVGGQLRECVDAAGVYVAGKDRRLLQNRHYISGVGYEELGSYAKSFTTFYKRKLKRY</sequence>